<proteinExistence type="inferred from homology"/>
<dbReference type="InterPro" id="IPR033248">
    <property type="entry name" value="Transketolase_C"/>
</dbReference>
<dbReference type="Pfam" id="PF13292">
    <property type="entry name" value="DXP_synthase_N"/>
    <property type="match status" value="1"/>
</dbReference>
<evidence type="ECO:0000256" key="9">
    <source>
        <dbReference type="ARBA" id="ARBA00023229"/>
    </source>
</evidence>
<evidence type="ECO:0000259" key="12">
    <source>
        <dbReference type="SMART" id="SM00861"/>
    </source>
</evidence>
<dbReference type="GO" id="GO:0019288">
    <property type="term" value="P:isopentenyl diphosphate biosynthetic process, methylerythritol 4-phosphate pathway"/>
    <property type="evidence" value="ECO:0007669"/>
    <property type="project" value="TreeGrafter"/>
</dbReference>
<accession>A0A7W7P555</accession>
<evidence type="ECO:0000256" key="6">
    <source>
        <dbReference type="ARBA" id="ARBA00022842"/>
    </source>
</evidence>
<dbReference type="GO" id="GO:0008661">
    <property type="term" value="F:1-deoxy-D-xylulose-5-phosphate synthase activity"/>
    <property type="evidence" value="ECO:0007669"/>
    <property type="project" value="UniProtKB-UniRule"/>
</dbReference>
<feature type="binding site" evidence="11">
    <location>
        <position position="188"/>
    </location>
    <ligand>
        <name>thiamine diphosphate</name>
        <dbReference type="ChEBI" id="CHEBI:58937"/>
    </ligand>
</feature>
<reference evidence="13 14" key="1">
    <citation type="submission" date="2020-08" db="EMBL/GenBank/DDBJ databases">
        <title>Functional genomics of gut bacteria from endangered species of beetles.</title>
        <authorList>
            <person name="Carlos-Shanley C."/>
        </authorList>
    </citation>
    <scope>NUCLEOTIDE SEQUENCE [LARGE SCALE GENOMIC DNA]</scope>
    <source>
        <strain evidence="13 14">S00179</strain>
    </source>
</reference>
<keyword evidence="8 11" id="KW-0786">Thiamine pyrophosphate</keyword>
<gene>
    <name evidence="11" type="primary">dxs</name>
    <name evidence="13" type="ORF">HNP46_005870</name>
</gene>
<comment type="similarity">
    <text evidence="2 11">Belongs to the transketolase family. DXPS subfamily.</text>
</comment>
<dbReference type="InterPro" id="IPR009014">
    <property type="entry name" value="Transketo_C/PFOR_II"/>
</dbReference>
<dbReference type="InterPro" id="IPR005475">
    <property type="entry name" value="Transketolase-like_Pyr-bd"/>
</dbReference>
<dbReference type="EMBL" id="JACHLI010000033">
    <property type="protein sequence ID" value="MBB4866962.1"/>
    <property type="molecule type" value="Genomic_DNA"/>
</dbReference>
<comment type="cofactor">
    <cofactor evidence="11">
        <name>Mg(2+)</name>
        <dbReference type="ChEBI" id="CHEBI:18420"/>
    </cofactor>
    <text evidence="11">Binds 1 Mg(2+) ion per subunit.</text>
</comment>
<dbReference type="CDD" id="cd02007">
    <property type="entry name" value="TPP_DXS"/>
    <property type="match status" value="1"/>
</dbReference>
<comment type="function">
    <text evidence="10 11">Catalyzes the acyloin condensation reaction between C atoms 2 and 3 of pyruvate and glyceraldehyde 3-phosphate to yield 1-deoxy-D-xylulose-5-phosphate (DXP).</text>
</comment>
<evidence type="ECO:0000256" key="2">
    <source>
        <dbReference type="ARBA" id="ARBA00011081"/>
    </source>
</evidence>
<dbReference type="Pfam" id="PF02779">
    <property type="entry name" value="Transket_pyr"/>
    <property type="match status" value="1"/>
</dbReference>
<dbReference type="UniPathway" id="UPA00064">
    <property type="reaction ID" value="UER00091"/>
</dbReference>
<comment type="subunit">
    <text evidence="3 11">Homodimer.</text>
</comment>
<feature type="binding site" evidence="11">
    <location>
        <position position="295"/>
    </location>
    <ligand>
        <name>thiamine diphosphate</name>
        <dbReference type="ChEBI" id="CHEBI:58937"/>
    </ligand>
</feature>
<dbReference type="NCBIfam" id="TIGR00204">
    <property type="entry name" value="dxs"/>
    <property type="match status" value="1"/>
</dbReference>
<feature type="binding site" evidence="11">
    <location>
        <position position="378"/>
    </location>
    <ligand>
        <name>thiamine diphosphate</name>
        <dbReference type="ChEBI" id="CHEBI:58937"/>
    </ligand>
</feature>
<evidence type="ECO:0000256" key="11">
    <source>
        <dbReference type="HAMAP-Rule" id="MF_00315"/>
    </source>
</evidence>
<dbReference type="Gene3D" id="3.40.50.920">
    <property type="match status" value="1"/>
</dbReference>
<protein>
    <recommendedName>
        <fullName evidence="11">1-deoxy-D-xylulose-5-phosphate synthase</fullName>
        <ecNumber evidence="11">2.2.1.7</ecNumber>
    </recommendedName>
    <alternativeName>
        <fullName evidence="11">1-deoxyxylulose-5-phosphate synthase</fullName>
        <shortName evidence="11">DXP synthase</shortName>
        <shortName evidence="11">DXPS</shortName>
    </alternativeName>
</protein>
<dbReference type="GO" id="GO:0030976">
    <property type="term" value="F:thiamine pyrophosphate binding"/>
    <property type="evidence" value="ECO:0007669"/>
    <property type="project" value="UniProtKB-UniRule"/>
</dbReference>
<dbReference type="RefSeq" id="WP_184596027.1">
    <property type="nucleotide sequence ID" value="NZ_JACHLI010000033.1"/>
</dbReference>
<dbReference type="GO" id="GO:0005829">
    <property type="term" value="C:cytosol"/>
    <property type="evidence" value="ECO:0007669"/>
    <property type="project" value="TreeGrafter"/>
</dbReference>
<evidence type="ECO:0000256" key="8">
    <source>
        <dbReference type="ARBA" id="ARBA00023052"/>
    </source>
</evidence>
<dbReference type="HAMAP" id="MF_00315">
    <property type="entry name" value="DXP_synth"/>
    <property type="match status" value="1"/>
</dbReference>
<dbReference type="InterPro" id="IPR005477">
    <property type="entry name" value="Dxylulose-5-P_synthase"/>
</dbReference>
<keyword evidence="7 11" id="KW-0784">Thiamine biosynthesis</keyword>
<name>A0A7W7P555_PSENT</name>
<feature type="binding site" evidence="11">
    <location>
        <position position="159"/>
    </location>
    <ligand>
        <name>Mg(2+)</name>
        <dbReference type="ChEBI" id="CHEBI:18420"/>
    </ligand>
</feature>
<dbReference type="EC" id="2.2.1.7" evidence="11"/>
<dbReference type="SUPFAM" id="SSF52518">
    <property type="entry name" value="Thiamin diphosphate-binding fold (THDP-binding)"/>
    <property type="match status" value="2"/>
</dbReference>
<keyword evidence="6 11" id="KW-0460">Magnesium</keyword>
<dbReference type="GO" id="GO:0009228">
    <property type="term" value="P:thiamine biosynthetic process"/>
    <property type="evidence" value="ECO:0007669"/>
    <property type="project" value="UniProtKB-UniRule"/>
</dbReference>
<comment type="catalytic activity">
    <reaction evidence="11">
        <text>D-glyceraldehyde 3-phosphate + pyruvate + H(+) = 1-deoxy-D-xylulose 5-phosphate + CO2</text>
        <dbReference type="Rhea" id="RHEA:12605"/>
        <dbReference type="ChEBI" id="CHEBI:15361"/>
        <dbReference type="ChEBI" id="CHEBI:15378"/>
        <dbReference type="ChEBI" id="CHEBI:16526"/>
        <dbReference type="ChEBI" id="CHEBI:57792"/>
        <dbReference type="ChEBI" id="CHEBI:59776"/>
        <dbReference type="EC" id="2.2.1.7"/>
    </reaction>
</comment>
<dbReference type="GO" id="GO:0016114">
    <property type="term" value="P:terpenoid biosynthetic process"/>
    <property type="evidence" value="ECO:0007669"/>
    <property type="project" value="UniProtKB-UniRule"/>
</dbReference>
<keyword evidence="4 11" id="KW-0808">Transferase</keyword>
<dbReference type="InterPro" id="IPR020826">
    <property type="entry name" value="Transketolase_BS"/>
</dbReference>
<keyword evidence="5 11" id="KW-0479">Metal-binding</keyword>
<dbReference type="AlphaFoldDB" id="A0A7W7P555"/>
<feature type="binding site" evidence="11">
    <location>
        <begin position="160"/>
        <end position="161"/>
    </location>
    <ligand>
        <name>thiamine diphosphate</name>
        <dbReference type="ChEBI" id="CHEBI:58937"/>
    </ligand>
</feature>
<dbReference type="NCBIfam" id="NF003933">
    <property type="entry name" value="PRK05444.2-2"/>
    <property type="match status" value="1"/>
</dbReference>
<evidence type="ECO:0000256" key="10">
    <source>
        <dbReference type="ARBA" id="ARBA00055605"/>
    </source>
</evidence>
<dbReference type="InterPro" id="IPR029061">
    <property type="entry name" value="THDP-binding"/>
</dbReference>
<evidence type="ECO:0000256" key="3">
    <source>
        <dbReference type="ARBA" id="ARBA00011738"/>
    </source>
</evidence>
<dbReference type="SMART" id="SM00861">
    <property type="entry name" value="Transket_pyr"/>
    <property type="match status" value="1"/>
</dbReference>
<feature type="domain" description="Transketolase-like pyrimidine-binding" evidence="12">
    <location>
        <begin position="327"/>
        <end position="491"/>
    </location>
</feature>
<evidence type="ECO:0000313" key="14">
    <source>
        <dbReference type="Proteomes" id="UP000566995"/>
    </source>
</evidence>
<dbReference type="PROSITE" id="PS00802">
    <property type="entry name" value="TRANSKETOLASE_2"/>
    <property type="match status" value="1"/>
</dbReference>
<evidence type="ECO:0000313" key="13">
    <source>
        <dbReference type="EMBL" id="MBB4866962.1"/>
    </source>
</evidence>
<evidence type="ECO:0000256" key="7">
    <source>
        <dbReference type="ARBA" id="ARBA00022977"/>
    </source>
</evidence>
<feature type="binding site" evidence="11">
    <location>
        <position position="188"/>
    </location>
    <ligand>
        <name>Mg(2+)</name>
        <dbReference type="ChEBI" id="CHEBI:18420"/>
    </ligand>
</feature>
<comment type="pathway">
    <text evidence="1 11">Metabolic intermediate biosynthesis; 1-deoxy-D-xylulose 5-phosphate biosynthesis; 1-deoxy-D-xylulose 5-phosphate from D-glyceraldehyde 3-phosphate and pyruvate: step 1/1.</text>
</comment>
<dbReference type="Gene3D" id="3.40.50.970">
    <property type="match status" value="2"/>
</dbReference>
<dbReference type="Pfam" id="PF02780">
    <property type="entry name" value="Transketolase_C"/>
    <property type="match status" value="1"/>
</dbReference>
<feature type="binding site" evidence="11">
    <location>
        <begin position="128"/>
        <end position="130"/>
    </location>
    <ligand>
        <name>thiamine diphosphate</name>
        <dbReference type="ChEBI" id="CHEBI:58937"/>
    </ligand>
</feature>
<keyword evidence="9 11" id="KW-0414">Isoprene biosynthesis</keyword>
<comment type="cofactor">
    <cofactor evidence="11">
        <name>thiamine diphosphate</name>
        <dbReference type="ChEBI" id="CHEBI:58937"/>
    </cofactor>
    <text evidence="11">Binds 1 thiamine pyrophosphate per subunit.</text>
</comment>
<evidence type="ECO:0000256" key="4">
    <source>
        <dbReference type="ARBA" id="ARBA00022679"/>
    </source>
</evidence>
<evidence type="ECO:0000256" key="5">
    <source>
        <dbReference type="ARBA" id="ARBA00022723"/>
    </source>
</evidence>
<dbReference type="FunFam" id="3.40.50.920:FF:000002">
    <property type="entry name" value="1-deoxy-D-xylulose-5-phosphate synthase"/>
    <property type="match status" value="1"/>
</dbReference>
<comment type="caution">
    <text evidence="13">The sequence shown here is derived from an EMBL/GenBank/DDBJ whole genome shotgun (WGS) entry which is preliminary data.</text>
</comment>
<evidence type="ECO:0000256" key="1">
    <source>
        <dbReference type="ARBA" id="ARBA00004980"/>
    </source>
</evidence>
<feature type="binding site" evidence="11">
    <location>
        <position position="87"/>
    </location>
    <ligand>
        <name>thiamine diphosphate</name>
        <dbReference type="ChEBI" id="CHEBI:58937"/>
    </ligand>
</feature>
<dbReference type="SUPFAM" id="SSF52922">
    <property type="entry name" value="TK C-terminal domain-like"/>
    <property type="match status" value="1"/>
</dbReference>
<dbReference type="FunFam" id="3.40.50.970:FF:000005">
    <property type="entry name" value="1-deoxy-D-xylulose-5-phosphate synthase"/>
    <property type="match status" value="1"/>
</dbReference>
<organism evidence="13 14">
    <name type="scientific">Pseudomonas nitroreducens</name>
    <dbReference type="NCBI Taxonomy" id="46680"/>
    <lineage>
        <taxon>Bacteria</taxon>
        <taxon>Pseudomonadati</taxon>
        <taxon>Pseudomonadota</taxon>
        <taxon>Gammaproteobacteria</taxon>
        <taxon>Pseudomonadales</taxon>
        <taxon>Pseudomonadaceae</taxon>
        <taxon>Pseudomonas</taxon>
    </lineage>
</organism>
<dbReference type="PANTHER" id="PTHR43322:SF5">
    <property type="entry name" value="1-DEOXY-D-XYLULOSE-5-PHOSPHATE SYNTHASE, CHLOROPLASTIC"/>
    <property type="match status" value="1"/>
</dbReference>
<dbReference type="CDD" id="cd07033">
    <property type="entry name" value="TPP_PYR_DXS_TK_like"/>
    <property type="match status" value="1"/>
</dbReference>
<dbReference type="Proteomes" id="UP000566995">
    <property type="component" value="Unassembled WGS sequence"/>
</dbReference>
<dbReference type="PANTHER" id="PTHR43322">
    <property type="entry name" value="1-D-DEOXYXYLULOSE 5-PHOSPHATE SYNTHASE-RELATED"/>
    <property type="match status" value="1"/>
</dbReference>
<sequence>MPTTFHEIPRARPATPLLDRASTPVELRRLGEAELLTLADELRQYLLYSVGQTGGHFGAGLGVIELTVALHYVFDTPDDRLVWDVGHQAYPHKILTGRRERMASLRQKDGLAAFPRRSESEYDTFGVGHSSTSISAALGMAIAARMQGSERKSVAVIGDGALTAGMAFEALNHASEVKADMLVILNDNDMSISNNVGGLSNYLAKILSSRTYSSMREGSKKVLSRLPGAWEIARRTEEYAKGMLVPGTLFEELGWNYIGPIDGHDLPTLIATLRNMRDLKGPQFLHVVTKKGKGFGPAEIDPIGYHAITKLETEGAAHAAPKQAGGPKYSSVFGQWLCDMAAQDPRLVGITPAMKEGSDLVAFADRFPDRYFDVAIAEQHAVTLAAGMACDGAKPVVAIYSTFLQRGYDQLVHDVAVQNLDVLFAIDRAGLVGEDGPTHAGSFDLSYLRCIPGMLVMTPSDENELRKLLTTGHHFEGPAAVRYPRGTGPNAPIEAALEPVAIGKGVLRREAKVDKEGKAGKVAFLVFGVQLAEALKVAEQFDASVADMRFVKPLDEQLVRQLAASHELLVTIEENSVMGGAGAAVSEFLARENLQQPILHLGLPDYYVEHAKPAQMLAECGLDAAGIEASVKARLEALGSR</sequence>
<dbReference type="GO" id="GO:0000287">
    <property type="term" value="F:magnesium ion binding"/>
    <property type="evidence" value="ECO:0007669"/>
    <property type="project" value="UniProtKB-UniRule"/>
</dbReference>